<dbReference type="GO" id="GO:0016746">
    <property type="term" value="F:acyltransferase activity"/>
    <property type="evidence" value="ECO:0007669"/>
    <property type="project" value="UniProtKB-KW"/>
</dbReference>
<dbReference type="InterPro" id="IPR020845">
    <property type="entry name" value="AMP-binding_CS"/>
</dbReference>
<evidence type="ECO:0000259" key="3">
    <source>
        <dbReference type="SMART" id="SM00563"/>
    </source>
</evidence>
<dbReference type="Pfam" id="PF00501">
    <property type="entry name" value="AMP-binding"/>
    <property type="match status" value="1"/>
</dbReference>
<gene>
    <name evidence="4" type="ORF">PX52LOC_05206</name>
</gene>
<proteinExistence type="inferred from homology"/>
<dbReference type="Gene3D" id="3.30.300.30">
    <property type="match status" value="1"/>
</dbReference>
<dbReference type="PANTHER" id="PTHR24096">
    <property type="entry name" value="LONG-CHAIN-FATTY-ACID--COA LIGASE"/>
    <property type="match status" value="1"/>
</dbReference>
<dbReference type="KEGG" id="lrs:PX52LOC_05206"/>
<dbReference type="PANTHER" id="PTHR24096:SF149">
    <property type="entry name" value="AMP-BINDING DOMAIN-CONTAINING PROTEIN-RELATED"/>
    <property type="match status" value="1"/>
</dbReference>
<organism evidence="4 5">
    <name type="scientific">Limnoglobus roseus</name>
    <dbReference type="NCBI Taxonomy" id="2598579"/>
    <lineage>
        <taxon>Bacteria</taxon>
        <taxon>Pseudomonadati</taxon>
        <taxon>Planctomycetota</taxon>
        <taxon>Planctomycetia</taxon>
        <taxon>Gemmatales</taxon>
        <taxon>Gemmataceae</taxon>
        <taxon>Limnoglobus</taxon>
    </lineage>
</organism>
<accession>A0A5C1AKF1</accession>
<dbReference type="GO" id="GO:0016405">
    <property type="term" value="F:CoA-ligase activity"/>
    <property type="evidence" value="ECO:0007669"/>
    <property type="project" value="TreeGrafter"/>
</dbReference>
<sequence>MPILAVVALILMAPVAALVAFLAVAWMFPSLLRTLWWVLLHTRYRFRVHHQESIPKTGPALLVCNHTCYIDWMIFWVSSPRPVRYVMWAGYQKNPVLRFFLSWVRHRLVLLDNRSTRPHAIADSLKAVAAALDAGEVVLVYPEGRLSRNGQMLPFGRGIELVLRMAKGDVPVIPAATTGTWGSFFSHKDGPILRKWPRWGRPKVSVWFGPPLLNKPTATAVRAAVTEARADLAIHDSRALPTVFHQFVRTATRRRNVFRPGFVDSATGVERRLTFGQALVATWCLSSWLRRKLPPGNQPVGVWLPTGLGSALVNLALGYLGRPTVNLNYTAGRDSVESAVRQAELKVVITAKRFIDKVPVDLPAGVESILLEDALAAIGKPAKLLRFLAILTLPSWIVARLIGLPRTATDAAQTIIFSSGSTGEPKGVVLSQRNIAGNVQGFIDGAPITDADVMLATLPFFHSFGYTVCLWAAVCIGARSVYYPDPRAAKEVGELCRKHAGTLMMATATFLRFYLRRCDVEDFRTMKLLICGAEKLPVKLAQEFQAKFGVLPLEGYGCTEVSPVVSTNVPDVHVSGVQQTGNTLGTVGQPLPGVAAKAFHPDTLIALPVGEEGNIGIKGPNVMLGYWKQPDRTAQVIHNGWYLTGDVGRVEPTGFIRITGRISRFAKIAGEMVPLERLEHEMQELFGTGERLVAVSAVADEKRGERLVVLYLPEAASRLDAVLDGLARQGLPNLWVPDRRHCYEIAAFPALGSGKLDLKAVGELAKSFA</sequence>
<keyword evidence="2" id="KW-0436">Ligase</keyword>
<dbReference type="SUPFAM" id="SSF56801">
    <property type="entry name" value="Acetyl-CoA synthetase-like"/>
    <property type="match status" value="1"/>
</dbReference>
<dbReference type="AlphaFoldDB" id="A0A5C1AKF1"/>
<evidence type="ECO:0000256" key="1">
    <source>
        <dbReference type="ARBA" id="ARBA00006432"/>
    </source>
</evidence>
<comment type="similarity">
    <text evidence="1">Belongs to the ATP-dependent AMP-binding enzyme family.</text>
</comment>
<keyword evidence="5" id="KW-1185">Reference proteome</keyword>
<dbReference type="EMBL" id="CP042425">
    <property type="protein sequence ID" value="QEL18192.1"/>
    <property type="molecule type" value="Genomic_DNA"/>
</dbReference>
<dbReference type="OrthoDB" id="9757771at2"/>
<evidence type="ECO:0000313" key="4">
    <source>
        <dbReference type="EMBL" id="QEL18192.1"/>
    </source>
</evidence>
<dbReference type="InterPro" id="IPR000873">
    <property type="entry name" value="AMP-dep_synth/lig_dom"/>
</dbReference>
<dbReference type="CDD" id="cd07989">
    <property type="entry name" value="LPLAT_AGPAT-like"/>
    <property type="match status" value="1"/>
</dbReference>
<dbReference type="Gene3D" id="3.40.50.12780">
    <property type="entry name" value="N-terminal domain of ligase-like"/>
    <property type="match status" value="1"/>
</dbReference>
<dbReference type="PROSITE" id="PS00455">
    <property type="entry name" value="AMP_BINDING"/>
    <property type="match status" value="1"/>
</dbReference>
<name>A0A5C1AKF1_9BACT</name>
<dbReference type="Pfam" id="PF01553">
    <property type="entry name" value="Acyltransferase"/>
    <property type="match status" value="1"/>
</dbReference>
<dbReference type="SMART" id="SM00563">
    <property type="entry name" value="PlsC"/>
    <property type="match status" value="1"/>
</dbReference>
<reference evidence="5" key="1">
    <citation type="submission" date="2019-08" db="EMBL/GenBank/DDBJ databases">
        <title>Limnoglobus roseus gen. nov., sp. nov., a novel freshwater planctomycete with a giant genome from the family Gemmataceae.</title>
        <authorList>
            <person name="Kulichevskaya I.S."/>
            <person name="Naumoff D.G."/>
            <person name="Miroshnikov K."/>
            <person name="Ivanova A."/>
            <person name="Philippov D.A."/>
            <person name="Hakobyan A."/>
            <person name="Rijpstra I.C."/>
            <person name="Sinninghe Damste J.S."/>
            <person name="Liesack W."/>
            <person name="Dedysh S.N."/>
        </authorList>
    </citation>
    <scope>NUCLEOTIDE SEQUENCE [LARGE SCALE GENOMIC DNA]</scope>
    <source>
        <strain evidence="5">PX52</strain>
    </source>
</reference>
<dbReference type="InterPro" id="IPR042099">
    <property type="entry name" value="ANL_N_sf"/>
</dbReference>
<dbReference type="InterPro" id="IPR002123">
    <property type="entry name" value="Plipid/glycerol_acylTrfase"/>
</dbReference>
<keyword evidence="4" id="KW-0808">Transferase</keyword>
<protein>
    <submittedName>
        <fullName evidence="4">Acyl-[ACP]--phospholipid O-acyltransferase</fullName>
    </submittedName>
</protein>
<feature type="domain" description="Phospholipid/glycerol acyltransferase" evidence="3">
    <location>
        <begin position="60"/>
        <end position="180"/>
    </location>
</feature>
<evidence type="ECO:0000256" key="2">
    <source>
        <dbReference type="ARBA" id="ARBA00022598"/>
    </source>
</evidence>
<keyword evidence="4" id="KW-0012">Acyltransferase</keyword>
<dbReference type="Proteomes" id="UP000324974">
    <property type="component" value="Chromosome"/>
</dbReference>
<dbReference type="InterPro" id="IPR045851">
    <property type="entry name" value="AMP-bd_C_sf"/>
</dbReference>
<dbReference type="SUPFAM" id="SSF69593">
    <property type="entry name" value="Glycerol-3-phosphate (1)-acyltransferase"/>
    <property type="match status" value="1"/>
</dbReference>
<dbReference type="RefSeq" id="WP_149112720.1">
    <property type="nucleotide sequence ID" value="NZ_CP042425.1"/>
</dbReference>
<evidence type="ECO:0000313" key="5">
    <source>
        <dbReference type="Proteomes" id="UP000324974"/>
    </source>
</evidence>